<dbReference type="PANTHER" id="PTHR12001:SF69">
    <property type="entry name" value="ALL TRANS-POLYPRENYL-DIPHOSPHATE SYNTHASE PDSS1"/>
    <property type="match status" value="1"/>
</dbReference>
<feature type="region of interest" description="Disordered" evidence="8">
    <location>
        <begin position="224"/>
        <end position="243"/>
    </location>
</feature>
<comment type="similarity">
    <text evidence="2 7">Belongs to the FPP/GGPP synthase family.</text>
</comment>
<keyword evidence="3 7" id="KW-0808">Transferase</keyword>
<evidence type="ECO:0000256" key="2">
    <source>
        <dbReference type="ARBA" id="ARBA00006706"/>
    </source>
</evidence>
<dbReference type="EMBL" id="BGZK01001565">
    <property type="protein sequence ID" value="GBP82454.1"/>
    <property type="molecule type" value="Genomic_DNA"/>
</dbReference>
<dbReference type="GO" id="GO:1990234">
    <property type="term" value="C:transferase complex"/>
    <property type="evidence" value="ECO:0007669"/>
    <property type="project" value="TreeGrafter"/>
</dbReference>
<keyword evidence="4" id="KW-0479">Metal-binding</keyword>
<dbReference type="InterPro" id="IPR000092">
    <property type="entry name" value="Polyprenyl_synt"/>
</dbReference>
<sequence>MSSSSISTLSRTCSNASVSWIRPATRGREHVPCNVLLNALLQSQRQVAMISEMIHSASLIHDDVIDQSDFRRGKPSVNVLWNHKKGCDCPAPRRNGVPRQPAQFSFVIERHVYLLMSVFGRRPRRRIWVKINAIQRFGSLNTGSFVRRCRPPPEHLITFSLLRFQRDPVPCYIFFLDPFGHRNACGKWPTAHSDWAGGPRADGPLARTHRRRVRTHAFTRIRSTLKSRSGSHGESAGAADERAGHLAFPIH</sequence>
<organism evidence="9 10">
    <name type="scientific">Eumeta variegata</name>
    <name type="common">Bagworm moth</name>
    <name type="synonym">Eumeta japonica</name>
    <dbReference type="NCBI Taxonomy" id="151549"/>
    <lineage>
        <taxon>Eukaryota</taxon>
        <taxon>Metazoa</taxon>
        <taxon>Ecdysozoa</taxon>
        <taxon>Arthropoda</taxon>
        <taxon>Hexapoda</taxon>
        <taxon>Insecta</taxon>
        <taxon>Pterygota</taxon>
        <taxon>Neoptera</taxon>
        <taxon>Endopterygota</taxon>
        <taxon>Lepidoptera</taxon>
        <taxon>Glossata</taxon>
        <taxon>Ditrysia</taxon>
        <taxon>Tineoidea</taxon>
        <taxon>Psychidae</taxon>
        <taxon>Oiketicinae</taxon>
        <taxon>Eumeta</taxon>
    </lineage>
</organism>
<dbReference type="STRING" id="151549.A0A4C1Z5W0"/>
<dbReference type="OrthoDB" id="9927103at2759"/>
<evidence type="ECO:0000256" key="4">
    <source>
        <dbReference type="ARBA" id="ARBA00022723"/>
    </source>
</evidence>
<evidence type="ECO:0000256" key="3">
    <source>
        <dbReference type="ARBA" id="ARBA00022679"/>
    </source>
</evidence>
<evidence type="ECO:0000256" key="8">
    <source>
        <dbReference type="SAM" id="MobiDB-lite"/>
    </source>
</evidence>
<gene>
    <name evidence="9" type="primary">PDSS1</name>
    <name evidence="9" type="ORF">EVAR_60183_1</name>
</gene>
<name>A0A4C1Z5W0_EUMVA</name>
<evidence type="ECO:0000313" key="9">
    <source>
        <dbReference type="EMBL" id="GBP82454.1"/>
    </source>
</evidence>
<comment type="cofactor">
    <cofactor evidence="1">
        <name>Mg(2+)</name>
        <dbReference type="ChEBI" id="CHEBI:18420"/>
    </cofactor>
</comment>
<accession>A0A4C1Z5W0</accession>
<dbReference type="Gene3D" id="1.10.600.10">
    <property type="entry name" value="Farnesyl Diphosphate Synthase"/>
    <property type="match status" value="1"/>
</dbReference>
<dbReference type="PANTHER" id="PTHR12001">
    <property type="entry name" value="GERANYLGERANYL PYROPHOSPHATE SYNTHASE"/>
    <property type="match status" value="1"/>
</dbReference>
<dbReference type="PROSITE" id="PS00723">
    <property type="entry name" value="POLYPRENYL_SYNTHASE_1"/>
    <property type="match status" value="1"/>
</dbReference>
<dbReference type="AlphaFoldDB" id="A0A4C1Z5W0"/>
<evidence type="ECO:0000313" key="10">
    <source>
        <dbReference type="Proteomes" id="UP000299102"/>
    </source>
</evidence>
<dbReference type="GO" id="GO:0042811">
    <property type="term" value="P:pheromone biosynthetic process"/>
    <property type="evidence" value="ECO:0007669"/>
    <property type="project" value="UniProtKB-ARBA"/>
</dbReference>
<proteinExistence type="inferred from homology"/>
<reference evidence="9 10" key="1">
    <citation type="journal article" date="2019" name="Commun. Biol.">
        <title>The bagworm genome reveals a unique fibroin gene that provides high tensile strength.</title>
        <authorList>
            <person name="Kono N."/>
            <person name="Nakamura H."/>
            <person name="Ohtoshi R."/>
            <person name="Tomita M."/>
            <person name="Numata K."/>
            <person name="Arakawa K."/>
        </authorList>
    </citation>
    <scope>NUCLEOTIDE SEQUENCE [LARGE SCALE GENOMIC DNA]</scope>
</reference>
<protein>
    <submittedName>
        <fullName evidence="9">Decaprenyl-diphosphate synthase subunit 1</fullName>
    </submittedName>
</protein>
<dbReference type="Proteomes" id="UP000299102">
    <property type="component" value="Unassembled WGS sequence"/>
</dbReference>
<dbReference type="InterPro" id="IPR033749">
    <property type="entry name" value="Polyprenyl_synt_CS"/>
</dbReference>
<evidence type="ECO:0000256" key="5">
    <source>
        <dbReference type="ARBA" id="ARBA00022842"/>
    </source>
</evidence>
<dbReference type="GO" id="GO:0006744">
    <property type="term" value="P:ubiquinone biosynthetic process"/>
    <property type="evidence" value="ECO:0007669"/>
    <property type="project" value="TreeGrafter"/>
</dbReference>
<dbReference type="Pfam" id="PF00348">
    <property type="entry name" value="polyprenyl_synt"/>
    <property type="match status" value="1"/>
</dbReference>
<keyword evidence="5" id="KW-0460">Magnesium</keyword>
<comment type="caution">
    <text evidence="9">The sequence shown here is derived from an EMBL/GenBank/DDBJ whole genome shotgun (WGS) entry which is preliminary data.</text>
</comment>
<dbReference type="GO" id="GO:0005739">
    <property type="term" value="C:mitochondrion"/>
    <property type="evidence" value="ECO:0007669"/>
    <property type="project" value="TreeGrafter"/>
</dbReference>
<dbReference type="GO" id="GO:0046872">
    <property type="term" value="F:metal ion binding"/>
    <property type="evidence" value="ECO:0007669"/>
    <property type="project" value="UniProtKB-KW"/>
</dbReference>
<evidence type="ECO:0000256" key="1">
    <source>
        <dbReference type="ARBA" id="ARBA00001946"/>
    </source>
</evidence>
<dbReference type="GO" id="GO:0008299">
    <property type="term" value="P:isoprenoid biosynthetic process"/>
    <property type="evidence" value="ECO:0007669"/>
    <property type="project" value="UniProtKB-KW"/>
</dbReference>
<dbReference type="InterPro" id="IPR008949">
    <property type="entry name" value="Isoprenoid_synthase_dom_sf"/>
</dbReference>
<keyword evidence="6" id="KW-0414">Isoprene biosynthesis</keyword>
<keyword evidence="10" id="KW-1185">Reference proteome</keyword>
<dbReference type="GO" id="GO:0004659">
    <property type="term" value="F:prenyltransferase activity"/>
    <property type="evidence" value="ECO:0007669"/>
    <property type="project" value="InterPro"/>
</dbReference>
<evidence type="ECO:0000256" key="7">
    <source>
        <dbReference type="RuleBase" id="RU004466"/>
    </source>
</evidence>
<dbReference type="SUPFAM" id="SSF48576">
    <property type="entry name" value="Terpenoid synthases"/>
    <property type="match status" value="1"/>
</dbReference>
<evidence type="ECO:0000256" key="6">
    <source>
        <dbReference type="ARBA" id="ARBA00023229"/>
    </source>
</evidence>